<reference evidence="17 18" key="1">
    <citation type="submission" date="2017-01" db="EMBL/GenBank/DDBJ databases">
        <title>Complete genome of Lacinutrix venerupis DOK2-8 isolated from seawater in Dokdo.</title>
        <authorList>
            <person name="Chi W.-J."/>
            <person name="Kim J.H."/>
        </authorList>
    </citation>
    <scope>NUCLEOTIDE SEQUENCE [LARGE SCALE GENOMIC DNA]</scope>
    <source>
        <strain evidence="17 18">DOK2-8</strain>
    </source>
</reference>
<comment type="function">
    <text evidence="2 15">This enzyme scavenges exogenous and endogenous cytidine and 2'-deoxycytidine for UMP synthesis.</text>
</comment>
<dbReference type="GO" id="GO:0004126">
    <property type="term" value="F:cytidine deaminase activity"/>
    <property type="evidence" value="ECO:0007669"/>
    <property type="project" value="UniProtKB-UniRule"/>
</dbReference>
<dbReference type="InterPro" id="IPR006262">
    <property type="entry name" value="Cyt_deam_tetra"/>
</dbReference>
<evidence type="ECO:0000256" key="1">
    <source>
        <dbReference type="ARBA" id="ARBA00001947"/>
    </source>
</evidence>
<feature type="binding site" evidence="14">
    <location>
        <position position="112"/>
    </location>
    <ligand>
        <name>Zn(2+)</name>
        <dbReference type="ChEBI" id="CHEBI:29105"/>
        <note>catalytic</note>
    </ligand>
</feature>
<dbReference type="EMBL" id="CP019352">
    <property type="protein sequence ID" value="APY01002.1"/>
    <property type="molecule type" value="Genomic_DNA"/>
</dbReference>
<dbReference type="PANTHER" id="PTHR11644">
    <property type="entry name" value="CYTIDINE DEAMINASE"/>
    <property type="match status" value="1"/>
</dbReference>
<dbReference type="InterPro" id="IPR002125">
    <property type="entry name" value="CMP_dCMP_dom"/>
</dbReference>
<dbReference type="Pfam" id="PF00383">
    <property type="entry name" value="dCMP_cyt_deam_1"/>
    <property type="match status" value="1"/>
</dbReference>
<feature type="binding site" evidence="14">
    <location>
        <position position="115"/>
    </location>
    <ligand>
        <name>Zn(2+)</name>
        <dbReference type="ChEBI" id="CHEBI:29105"/>
        <note>catalytic</note>
    </ligand>
</feature>
<dbReference type="NCBIfam" id="NF004064">
    <property type="entry name" value="PRK05578.1"/>
    <property type="match status" value="1"/>
</dbReference>
<dbReference type="GO" id="GO:0072527">
    <property type="term" value="P:pyrimidine-containing compound metabolic process"/>
    <property type="evidence" value="ECO:0007669"/>
    <property type="project" value="UniProtKB-ARBA"/>
</dbReference>
<evidence type="ECO:0000256" key="9">
    <source>
        <dbReference type="ARBA" id="ARBA00032005"/>
    </source>
</evidence>
<dbReference type="GO" id="GO:0008270">
    <property type="term" value="F:zinc ion binding"/>
    <property type="evidence" value="ECO:0007669"/>
    <property type="project" value="UniProtKB-UniRule"/>
</dbReference>
<keyword evidence="7 15" id="KW-0378">Hydrolase</keyword>
<evidence type="ECO:0000256" key="12">
    <source>
        <dbReference type="PIRSR" id="PIRSR606262-1"/>
    </source>
</evidence>
<feature type="active site" description="Proton donor" evidence="12">
    <location>
        <position position="75"/>
    </location>
</feature>
<comment type="catalytic activity">
    <reaction evidence="11 15">
        <text>cytidine + H2O + H(+) = uridine + NH4(+)</text>
        <dbReference type="Rhea" id="RHEA:16069"/>
        <dbReference type="ChEBI" id="CHEBI:15377"/>
        <dbReference type="ChEBI" id="CHEBI:15378"/>
        <dbReference type="ChEBI" id="CHEBI:16704"/>
        <dbReference type="ChEBI" id="CHEBI:17562"/>
        <dbReference type="ChEBI" id="CHEBI:28938"/>
        <dbReference type="EC" id="3.5.4.5"/>
    </reaction>
</comment>
<dbReference type="InterPro" id="IPR050202">
    <property type="entry name" value="Cyt/Deoxycyt_deaminase"/>
</dbReference>
<dbReference type="SUPFAM" id="SSF53927">
    <property type="entry name" value="Cytidine deaminase-like"/>
    <property type="match status" value="1"/>
</dbReference>
<keyword evidence="6 14" id="KW-0479">Metal-binding</keyword>
<gene>
    <name evidence="17" type="ORF">BWR22_12010</name>
</gene>
<dbReference type="GO" id="GO:0005829">
    <property type="term" value="C:cytosol"/>
    <property type="evidence" value="ECO:0007669"/>
    <property type="project" value="TreeGrafter"/>
</dbReference>
<keyword evidence="8 14" id="KW-0862">Zinc</keyword>
<name>A0AAC9LP67_9FLAO</name>
<feature type="binding site" evidence="14">
    <location>
        <position position="73"/>
    </location>
    <ligand>
        <name>Zn(2+)</name>
        <dbReference type="ChEBI" id="CHEBI:29105"/>
        <note>catalytic</note>
    </ligand>
</feature>
<evidence type="ECO:0000256" key="10">
    <source>
        <dbReference type="ARBA" id="ARBA00049252"/>
    </source>
</evidence>
<dbReference type="PROSITE" id="PS51747">
    <property type="entry name" value="CYT_DCMP_DEAMINASES_2"/>
    <property type="match status" value="1"/>
</dbReference>
<accession>A0AAC9LP67</accession>
<dbReference type="RefSeq" id="WP_076733906.1">
    <property type="nucleotide sequence ID" value="NZ_CP019352.1"/>
</dbReference>
<protein>
    <recommendedName>
        <fullName evidence="5 15">Cytidine deaminase</fullName>
        <ecNumber evidence="4 15">3.5.4.5</ecNumber>
    </recommendedName>
    <alternativeName>
        <fullName evidence="9 15">Cytidine aminohydrolase</fullName>
    </alternativeName>
</protein>
<dbReference type="InterPro" id="IPR016192">
    <property type="entry name" value="APOBEC/CMP_deaminase_Zn-bd"/>
</dbReference>
<evidence type="ECO:0000256" key="11">
    <source>
        <dbReference type="ARBA" id="ARBA00049558"/>
    </source>
</evidence>
<proteinExistence type="inferred from homology"/>
<feature type="domain" description="CMP/dCMP-type deaminase" evidence="16">
    <location>
        <begin position="21"/>
        <end position="158"/>
    </location>
</feature>
<dbReference type="GO" id="GO:0055086">
    <property type="term" value="P:nucleobase-containing small molecule metabolic process"/>
    <property type="evidence" value="ECO:0007669"/>
    <property type="project" value="UniProtKB-ARBA"/>
</dbReference>
<dbReference type="PROSITE" id="PS00903">
    <property type="entry name" value="CYT_DCMP_DEAMINASES_1"/>
    <property type="match status" value="1"/>
</dbReference>
<evidence type="ECO:0000256" key="7">
    <source>
        <dbReference type="ARBA" id="ARBA00022801"/>
    </source>
</evidence>
<dbReference type="Proteomes" id="UP000187506">
    <property type="component" value="Chromosome"/>
</dbReference>
<evidence type="ECO:0000256" key="15">
    <source>
        <dbReference type="RuleBase" id="RU364006"/>
    </source>
</evidence>
<dbReference type="EC" id="3.5.4.5" evidence="4 15"/>
<evidence type="ECO:0000256" key="5">
    <source>
        <dbReference type="ARBA" id="ARBA00018266"/>
    </source>
</evidence>
<comment type="cofactor">
    <cofactor evidence="1 14 15">
        <name>Zn(2+)</name>
        <dbReference type="ChEBI" id="CHEBI:29105"/>
    </cofactor>
</comment>
<organism evidence="17 18">
    <name type="scientific">Lacinutrix venerupis</name>
    <dbReference type="NCBI Taxonomy" id="1486034"/>
    <lineage>
        <taxon>Bacteria</taxon>
        <taxon>Pseudomonadati</taxon>
        <taxon>Bacteroidota</taxon>
        <taxon>Flavobacteriia</taxon>
        <taxon>Flavobacteriales</taxon>
        <taxon>Flavobacteriaceae</taxon>
        <taxon>Lacinutrix</taxon>
    </lineage>
</organism>
<dbReference type="GO" id="GO:0042802">
    <property type="term" value="F:identical protein binding"/>
    <property type="evidence" value="ECO:0007669"/>
    <property type="project" value="UniProtKB-ARBA"/>
</dbReference>
<comment type="similarity">
    <text evidence="3 15">Belongs to the cytidine and deoxycytidylate deaminase family.</text>
</comment>
<dbReference type="PANTHER" id="PTHR11644:SF2">
    <property type="entry name" value="CYTIDINE DEAMINASE"/>
    <property type="match status" value="1"/>
</dbReference>
<evidence type="ECO:0000256" key="6">
    <source>
        <dbReference type="ARBA" id="ARBA00022723"/>
    </source>
</evidence>
<dbReference type="InterPro" id="IPR016193">
    <property type="entry name" value="Cytidine_deaminase-like"/>
</dbReference>
<keyword evidence="18" id="KW-1185">Reference proteome</keyword>
<dbReference type="CDD" id="cd01283">
    <property type="entry name" value="cytidine_deaminase"/>
    <property type="match status" value="1"/>
</dbReference>
<evidence type="ECO:0000313" key="17">
    <source>
        <dbReference type="EMBL" id="APY01002.1"/>
    </source>
</evidence>
<evidence type="ECO:0000256" key="13">
    <source>
        <dbReference type="PIRSR" id="PIRSR606262-2"/>
    </source>
</evidence>
<evidence type="ECO:0000256" key="8">
    <source>
        <dbReference type="ARBA" id="ARBA00022833"/>
    </source>
</evidence>
<sequence>MKEVKIESKLYIFDSLKETPENIQSLMQEAIKARENAYAPYSNFHVGAAILLDNGEIVSGSNQENASYPSGLCAERTAIFYAGAKFPKAKIIKMAITAASKNQKTSEPIPPCGACRQAIAEYETKQNQPVEIYFMGEVGKVMKSNSLANLLPFGFDSSNL</sequence>
<evidence type="ECO:0000256" key="3">
    <source>
        <dbReference type="ARBA" id="ARBA00006576"/>
    </source>
</evidence>
<dbReference type="AlphaFoldDB" id="A0AAC9LP67"/>
<comment type="catalytic activity">
    <reaction evidence="10 15">
        <text>2'-deoxycytidine + H2O + H(+) = 2'-deoxyuridine + NH4(+)</text>
        <dbReference type="Rhea" id="RHEA:13433"/>
        <dbReference type="ChEBI" id="CHEBI:15377"/>
        <dbReference type="ChEBI" id="CHEBI:15378"/>
        <dbReference type="ChEBI" id="CHEBI:15698"/>
        <dbReference type="ChEBI" id="CHEBI:16450"/>
        <dbReference type="ChEBI" id="CHEBI:28938"/>
        <dbReference type="EC" id="3.5.4.5"/>
    </reaction>
</comment>
<dbReference type="Gene3D" id="3.40.140.10">
    <property type="entry name" value="Cytidine Deaminase, domain 2"/>
    <property type="match status" value="1"/>
</dbReference>
<evidence type="ECO:0000256" key="14">
    <source>
        <dbReference type="PIRSR" id="PIRSR606262-3"/>
    </source>
</evidence>
<feature type="binding site" evidence="13">
    <location>
        <begin position="62"/>
        <end position="68"/>
    </location>
    <ligand>
        <name>substrate</name>
    </ligand>
</feature>
<evidence type="ECO:0000256" key="4">
    <source>
        <dbReference type="ARBA" id="ARBA00012783"/>
    </source>
</evidence>
<evidence type="ECO:0000313" key="18">
    <source>
        <dbReference type="Proteomes" id="UP000187506"/>
    </source>
</evidence>
<dbReference type="KEGG" id="lvn:BWR22_12010"/>
<evidence type="ECO:0000259" key="16">
    <source>
        <dbReference type="PROSITE" id="PS51747"/>
    </source>
</evidence>
<dbReference type="NCBIfam" id="TIGR01354">
    <property type="entry name" value="cyt_deam_tetra"/>
    <property type="match status" value="1"/>
</dbReference>
<evidence type="ECO:0000256" key="2">
    <source>
        <dbReference type="ARBA" id="ARBA00003949"/>
    </source>
</evidence>